<evidence type="ECO:0000256" key="5">
    <source>
        <dbReference type="ARBA" id="ARBA00023004"/>
    </source>
</evidence>
<dbReference type="GO" id="GO:0016705">
    <property type="term" value="F:oxidoreductase activity, acting on paired donors, with incorporation or reduction of molecular oxygen"/>
    <property type="evidence" value="ECO:0007669"/>
    <property type="project" value="InterPro"/>
</dbReference>
<dbReference type="Pfam" id="PF00067">
    <property type="entry name" value="p450"/>
    <property type="match status" value="1"/>
</dbReference>
<keyword evidence="5 6" id="KW-0408">Iron</keyword>
<comment type="similarity">
    <text evidence="1">Belongs to the cytochrome P450 family.</text>
</comment>
<reference evidence="8" key="1">
    <citation type="submission" date="2018-08" db="EMBL/GenBank/DDBJ databases">
        <authorList>
            <person name="Liu Z.-W."/>
            <person name="Du Z.-J."/>
        </authorList>
    </citation>
    <scope>NUCLEOTIDE SEQUENCE [LARGE SCALE GENOMIC DNA]</scope>
    <source>
        <strain evidence="8">H4X</strain>
    </source>
</reference>
<evidence type="ECO:0000256" key="2">
    <source>
        <dbReference type="ARBA" id="ARBA00022617"/>
    </source>
</evidence>
<dbReference type="EMBL" id="QRGR01000019">
    <property type="protein sequence ID" value="RDV13981.1"/>
    <property type="molecule type" value="Genomic_DNA"/>
</dbReference>
<dbReference type="InterPro" id="IPR002401">
    <property type="entry name" value="Cyt_P450_E_grp-I"/>
</dbReference>
<dbReference type="PRINTS" id="PR00463">
    <property type="entry name" value="EP450I"/>
</dbReference>
<evidence type="ECO:0000256" key="6">
    <source>
        <dbReference type="PIRSR" id="PIRSR602401-1"/>
    </source>
</evidence>
<gene>
    <name evidence="7" type="ORF">DXT99_16920</name>
</gene>
<dbReference type="OrthoDB" id="9764248at2"/>
<keyword evidence="2 6" id="KW-0349">Heme</keyword>
<sequence length="444" mass="51232">MTNIPKEKTLDSSVKLLLEGFPFLQRRFRKFNSDIFETRLLLQKVVCLHGPEGAALFYDNEYFKRNGAVPKRVQKTLTGENALHTMDDAAHRHRKEMFMSVMSQESIKRLLDLMAAQWQAYTLEWETMDRVVLFDEVREIMCRGACAWTGVPLKESEVSKRADDFVARVDAFGAVGPRHWRGRFARIRSEKWIARIIEQVRNGELQVQEGTPAHTVAWHRDLNGELLDQHMAAVELINLIRPIVAIARYITFSALALHQFPVYRQRILAGEENYVEYFVQEVRRYYPFAPFLGARARSDFEWQGYEFEEGQLVLLDVYGTLHDERLWERPTAFSPERFKYWKGSKFDFIPQGGGDYDSGHRCAGEWITIEVMKQAVAFLTEAIEYRVPNQDLHYSLRRMPTYPKSGFVISNVRRTGKLPAAFASVPPAASHAATAAPQRCPFLG</sequence>
<dbReference type="AlphaFoldDB" id="A0A3D8L994"/>
<keyword evidence="4" id="KW-0560">Oxidoreductase</keyword>
<dbReference type="RefSeq" id="WP_115566760.1">
    <property type="nucleotide sequence ID" value="NZ_QRGR01000019.1"/>
</dbReference>
<evidence type="ECO:0000313" key="7">
    <source>
        <dbReference type="EMBL" id="RDV13981.1"/>
    </source>
</evidence>
<protein>
    <submittedName>
        <fullName evidence="7">Cytochrome P450</fullName>
    </submittedName>
</protein>
<comment type="cofactor">
    <cofactor evidence="6">
        <name>heme</name>
        <dbReference type="ChEBI" id="CHEBI:30413"/>
    </cofactor>
</comment>
<name>A0A3D8L994_9BACT</name>
<dbReference type="SUPFAM" id="SSF48264">
    <property type="entry name" value="Cytochrome P450"/>
    <property type="match status" value="1"/>
</dbReference>
<feature type="binding site" description="axial binding residue" evidence="6">
    <location>
        <position position="362"/>
    </location>
    <ligand>
        <name>heme</name>
        <dbReference type="ChEBI" id="CHEBI:30413"/>
    </ligand>
    <ligandPart>
        <name>Fe</name>
        <dbReference type="ChEBI" id="CHEBI:18248"/>
    </ligandPart>
</feature>
<dbReference type="Gene3D" id="1.10.630.10">
    <property type="entry name" value="Cytochrome P450"/>
    <property type="match status" value="1"/>
</dbReference>
<comment type="caution">
    <text evidence="7">The sequence shown here is derived from an EMBL/GenBank/DDBJ whole genome shotgun (WGS) entry which is preliminary data.</text>
</comment>
<evidence type="ECO:0000256" key="3">
    <source>
        <dbReference type="ARBA" id="ARBA00022723"/>
    </source>
</evidence>
<keyword evidence="8" id="KW-1185">Reference proteome</keyword>
<dbReference type="InterPro" id="IPR001128">
    <property type="entry name" value="Cyt_P450"/>
</dbReference>
<dbReference type="CDD" id="cd11067">
    <property type="entry name" value="CYP152"/>
    <property type="match status" value="1"/>
</dbReference>
<dbReference type="PANTHER" id="PTHR24302">
    <property type="entry name" value="CYTOCHROME P450 FAMILY 3"/>
    <property type="match status" value="1"/>
</dbReference>
<proteinExistence type="inferred from homology"/>
<dbReference type="GO" id="GO:0020037">
    <property type="term" value="F:heme binding"/>
    <property type="evidence" value="ECO:0007669"/>
    <property type="project" value="InterPro"/>
</dbReference>
<evidence type="ECO:0000313" key="8">
    <source>
        <dbReference type="Proteomes" id="UP000256708"/>
    </source>
</evidence>
<evidence type="ECO:0000256" key="4">
    <source>
        <dbReference type="ARBA" id="ARBA00023002"/>
    </source>
</evidence>
<dbReference type="PANTHER" id="PTHR24302:SF15">
    <property type="entry name" value="FATTY-ACID PEROXYGENASE"/>
    <property type="match status" value="1"/>
</dbReference>
<dbReference type="InterPro" id="IPR050705">
    <property type="entry name" value="Cytochrome_P450_3A"/>
</dbReference>
<keyword evidence="3 6" id="KW-0479">Metal-binding</keyword>
<evidence type="ECO:0000256" key="1">
    <source>
        <dbReference type="ARBA" id="ARBA00010617"/>
    </source>
</evidence>
<dbReference type="GO" id="GO:0005506">
    <property type="term" value="F:iron ion binding"/>
    <property type="evidence" value="ECO:0007669"/>
    <property type="project" value="InterPro"/>
</dbReference>
<accession>A0A3D8L994</accession>
<dbReference type="Proteomes" id="UP000256708">
    <property type="component" value="Unassembled WGS sequence"/>
</dbReference>
<dbReference type="InterPro" id="IPR036396">
    <property type="entry name" value="Cyt_P450_sf"/>
</dbReference>
<organism evidence="7 8">
    <name type="scientific">Pontibacter diazotrophicus</name>
    <dbReference type="NCBI Taxonomy" id="1400979"/>
    <lineage>
        <taxon>Bacteria</taxon>
        <taxon>Pseudomonadati</taxon>
        <taxon>Bacteroidota</taxon>
        <taxon>Cytophagia</taxon>
        <taxon>Cytophagales</taxon>
        <taxon>Hymenobacteraceae</taxon>
        <taxon>Pontibacter</taxon>
    </lineage>
</organism>
<dbReference type="GO" id="GO:0004497">
    <property type="term" value="F:monooxygenase activity"/>
    <property type="evidence" value="ECO:0007669"/>
    <property type="project" value="InterPro"/>
</dbReference>